<comment type="function">
    <text evidence="6">Involved in transcription antitermination. Required for transcription of ribosomal RNA (rRNA) genes. Binds specifically to the boxA antiterminator sequence of the ribosomal RNA (rrn) operons.</text>
</comment>
<proteinExistence type="inferred from homology"/>
<reference evidence="9" key="1">
    <citation type="journal article" date="2019" name="Int. J. Syst. Evol. Microbiol.">
        <title>The Global Catalogue of Microorganisms (GCM) 10K type strain sequencing project: providing services to taxonomists for standard genome sequencing and annotation.</title>
        <authorList>
            <consortium name="The Broad Institute Genomics Platform"/>
            <consortium name="The Broad Institute Genome Sequencing Center for Infectious Disease"/>
            <person name="Wu L."/>
            <person name="Ma J."/>
        </authorList>
    </citation>
    <scope>NUCLEOTIDE SEQUENCE [LARGE SCALE GENOMIC DNA]</scope>
    <source>
        <strain evidence="9">CCUG 43117</strain>
    </source>
</reference>
<dbReference type="PANTHER" id="PTHR11078:SF3">
    <property type="entry name" value="ANTITERMINATION NUSB DOMAIN-CONTAINING PROTEIN"/>
    <property type="match status" value="1"/>
</dbReference>
<keyword evidence="9" id="KW-1185">Reference proteome</keyword>
<comment type="caution">
    <text evidence="8">The sequence shown here is derived from an EMBL/GenBank/DDBJ whole genome shotgun (WGS) entry which is preliminary data.</text>
</comment>
<organism evidence="8 9">
    <name type="scientific">Bosea massiliensis</name>
    <dbReference type="NCBI Taxonomy" id="151419"/>
    <lineage>
        <taxon>Bacteria</taxon>
        <taxon>Pseudomonadati</taxon>
        <taxon>Pseudomonadota</taxon>
        <taxon>Alphaproteobacteria</taxon>
        <taxon>Hyphomicrobiales</taxon>
        <taxon>Boseaceae</taxon>
        <taxon>Bosea</taxon>
    </lineage>
</organism>
<sequence>MSRSETGRPESNRAEMRRGARLSVVQALYEMEIGGRGVVEAMAEFEAFWIGKQVEDIELPKAEIAFFRDLLGGVVREQRLVDRSVDEALASGWPLKRIEAVVRAIFRAGAYELAFRKDVPARAVISEYVAVARAFYEGEEIGMVNAVLDKLAREFRSDEFDAPAA</sequence>
<evidence type="ECO:0000256" key="3">
    <source>
        <dbReference type="ARBA" id="ARBA00022884"/>
    </source>
</evidence>
<dbReference type="NCBIfam" id="TIGR01951">
    <property type="entry name" value="nusB"/>
    <property type="match status" value="1"/>
</dbReference>
<keyword evidence="2 6" id="KW-0889">Transcription antitermination</keyword>
<dbReference type="SUPFAM" id="SSF48013">
    <property type="entry name" value="NusB-like"/>
    <property type="match status" value="1"/>
</dbReference>
<keyword evidence="4 6" id="KW-0805">Transcription regulation</keyword>
<comment type="similarity">
    <text evidence="1 6">Belongs to the NusB family.</text>
</comment>
<evidence type="ECO:0000259" key="7">
    <source>
        <dbReference type="Pfam" id="PF01029"/>
    </source>
</evidence>
<dbReference type="RefSeq" id="WP_197426633.1">
    <property type="nucleotide sequence ID" value="NZ_JBHSLU010000063.1"/>
</dbReference>
<evidence type="ECO:0000256" key="6">
    <source>
        <dbReference type="HAMAP-Rule" id="MF_00073"/>
    </source>
</evidence>
<dbReference type="InterPro" id="IPR035926">
    <property type="entry name" value="NusB-like_sf"/>
</dbReference>
<accession>A0ABW0P6R7</accession>
<keyword evidence="3 6" id="KW-0694">RNA-binding</keyword>
<dbReference type="PANTHER" id="PTHR11078">
    <property type="entry name" value="N UTILIZATION SUBSTANCE PROTEIN B-RELATED"/>
    <property type="match status" value="1"/>
</dbReference>
<dbReference type="HAMAP" id="MF_00073">
    <property type="entry name" value="NusB"/>
    <property type="match status" value="1"/>
</dbReference>
<protein>
    <recommendedName>
        <fullName evidence="6">Transcription antitermination protein NusB</fullName>
    </recommendedName>
    <alternativeName>
        <fullName evidence="6">Antitermination factor NusB</fullName>
    </alternativeName>
</protein>
<dbReference type="InterPro" id="IPR006027">
    <property type="entry name" value="NusB_RsmB_TIM44"/>
</dbReference>
<dbReference type="Pfam" id="PF01029">
    <property type="entry name" value="NusB"/>
    <property type="match status" value="1"/>
</dbReference>
<evidence type="ECO:0000256" key="5">
    <source>
        <dbReference type="ARBA" id="ARBA00023163"/>
    </source>
</evidence>
<evidence type="ECO:0000256" key="4">
    <source>
        <dbReference type="ARBA" id="ARBA00023015"/>
    </source>
</evidence>
<dbReference type="Proteomes" id="UP001596060">
    <property type="component" value="Unassembled WGS sequence"/>
</dbReference>
<evidence type="ECO:0000256" key="1">
    <source>
        <dbReference type="ARBA" id="ARBA00005952"/>
    </source>
</evidence>
<keyword evidence="5 6" id="KW-0804">Transcription</keyword>
<feature type="domain" description="NusB/RsmB/TIM44" evidence="7">
    <location>
        <begin position="20"/>
        <end position="153"/>
    </location>
</feature>
<dbReference type="Gene3D" id="1.10.940.10">
    <property type="entry name" value="NusB-like"/>
    <property type="match status" value="1"/>
</dbReference>
<evidence type="ECO:0000256" key="2">
    <source>
        <dbReference type="ARBA" id="ARBA00022814"/>
    </source>
</evidence>
<gene>
    <name evidence="6 8" type="primary">nusB</name>
    <name evidence="8" type="ORF">ACFPN9_19695</name>
</gene>
<evidence type="ECO:0000313" key="9">
    <source>
        <dbReference type="Proteomes" id="UP001596060"/>
    </source>
</evidence>
<dbReference type="InterPro" id="IPR011605">
    <property type="entry name" value="NusB_fam"/>
</dbReference>
<evidence type="ECO:0000313" key="8">
    <source>
        <dbReference type="EMBL" id="MFC5507469.1"/>
    </source>
</evidence>
<dbReference type="EMBL" id="JBHSLU010000063">
    <property type="protein sequence ID" value="MFC5507469.1"/>
    <property type="molecule type" value="Genomic_DNA"/>
</dbReference>
<name>A0ABW0P6R7_9HYPH</name>